<keyword evidence="2" id="KW-1133">Transmembrane helix</keyword>
<protein>
    <recommendedName>
        <fullName evidence="5">HdeD family acid-resistance protein</fullName>
    </recommendedName>
</protein>
<keyword evidence="2" id="KW-0812">Transmembrane</keyword>
<evidence type="ECO:0000256" key="1">
    <source>
        <dbReference type="SAM" id="MobiDB-lite"/>
    </source>
</evidence>
<dbReference type="GO" id="GO:0005886">
    <property type="term" value="C:plasma membrane"/>
    <property type="evidence" value="ECO:0007669"/>
    <property type="project" value="TreeGrafter"/>
</dbReference>
<keyword evidence="4" id="KW-1185">Reference proteome</keyword>
<dbReference type="EMBL" id="AOIK01000008">
    <property type="protein sequence ID" value="ELY91233.1"/>
    <property type="molecule type" value="Genomic_DNA"/>
</dbReference>
<dbReference type="PANTHER" id="PTHR34989:SF1">
    <property type="entry name" value="PROTEIN HDED"/>
    <property type="match status" value="1"/>
</dbReference>
<dbReference type="Proteomes" id="UP000011511">
    <property type="component" value="Unassembled WGS sequence"/>
</dbReference>
<dbReference type="PANTHER" id="PTHR34989">
    <property type="entry name" value="PROTEIN HDED"/>
    <property type="match status" value="1"/>
</dbReference>
<dbReference type="InterPro" id="IPR005325">
    <property type="entry name" value="DUF308_memb"/>
</dbReference>
<feature type="transmembrane region" description="Helical" evidence="2">
    <location>
        <begin position="58"/>
        <end position="77"/>
    </location>
</feature>
<keyword evidence="2" id="KW-0472">Membrane</keyword>
<feature type="transmembrane region" description="Helical" evidence="2">
    <location>
        <begin position="167"/>
        <end position="191"/>
    </location>
</feature>
<evidence type="ECO:0000313" key="4">
    <source>
        <dbReference type="Proteomes" id="UP000011511"/>
    </source>
</evidence>
<dbReference type="eggNOG" id="arCOG10041">
    <property type="taxonomic scope" value="Archaea"/>
</dbReference>
<accession>M0A1J2</accession>
<feature type="transmembrane region" description="Helical" evidence="2">
    <location>
        <begin position="31"/>
        <end position="51"/>
    </location>
</feature>
<dbReference type="InterPro" id="IPR052712">
    <property type="entry name" value="Acid_resist_chaperone_HdeD"/>
</dbReference>
<feature type="region of interest" description="Disordered" evidence="1">
    <location>
        <begin position="1"/>
        <end position="20"/>
    </location>
</feature>
<feature type="transmembrane region" description="Helical" evidence="2">
    <location>
        <begin position="143"/>
        <end position="161"/>
    </location>
</feature>
<dbReference type="AlphaFoldDB" id="M0A1J2"/>
<comment type="caution">
    <text evidence="3">The sequence shown here is derived from an EMBL/GenBank/DDBJ whole genome shotgun (WGS) entry which is preliminary data.</text>
</comment>
<dbReference type="Pfam" id="PF03729">
    <property type="entry name" value="DUF308"/>
    <property type="match status" value="1"/>
</dbReference>
<dbReference type="PATRIC" id="fig|1227494.3.peg.490"/>
<organism evidence="3 4">
    <name type="scientific">Natrinema altunense (strain JCM 12890 / CGMCC 1.3731 / AJ2)</name>
    <dbReference type="NCBI Taxonomy" id="1227494"/>
    <lineage>
        <taxon>Archaea</taxon>
        <taxon>Methanobacteriati</taxon>
        <taxon>Methanobacteriota</taxon>
        <taxon>Stenosarchaea group</taxon>
        <taxon>Halobacteria</taxon>
        <taxon>Halobacteriales</taxon>
        <taxon>Natrialbaceae</taxon>
        <taxon>Natrinema</taxon>
    </lineage>
</organism>
<name>M0A1J2_NATA2</name>
<gene>
    <name evidence="3" type="ORF">C485_02489</name>
</gene>
<evidence type="ECO:0008006" key="5">
    <source>
        <dbReference type="Google" id="ProtNLM"/>
    </source>
</evidence>
<reference evidence="3 4" key="1">
    <citation type="journal article" date="2014" name="PLoS Genet.">
        <title>Phylogenetically driven sequencing of extremely halophilic archaea reveals strategies for static and dynamic osmo-response.</title>
        <authorList>
            <person name="Becker E.A."/>
            <person name="Seitzer P.M."/>
            <person name="Tritt A."/>
            <person name="Larsen D."/>
            <person name="Krusor M."/>
            <person name="Yao A.I."/>
            <person name="Wu D."/>
            <person name="Madern D."/>
            <person name="Eisen J.A."/>
            <person name="Darling A.E."/>
            <person name="Facciotti M.T."/>
        </authorList>
    </citation>
    <scope>NUCLEOTIDE SEQUENCE [LARGE SCALE GENOMIC DNA]</scope>
    <source>
        <strain evidence="3 4">JCM 12890</strain>
    </source>
</reference>
<evidence type="ECO:0000256" key="2">
    <source>
        <dbReference type="SAM" id="Phobius"/>
    </source>
</evidence>
<feature type="transmembrane region" description="Helical" evidence="2">
    <location>
        <begin position="89"/>
        <end position="122"/>
    </location>
</feature>
<proteinExistence type="predicted"/>
<evidence type="ECO:0000313" key="3">
    <source>
        <dbReference type="EMBL" id="ELY91233.1"/>
    </source>
</evidence>
<sequence length="207" mass="20984">MSYTESEIQMTTSNHSNESDGYSLENDWRTLAIAGGIVGLIGLFAMAAPVITGLSVSLLLGVLLVAGGVVHGVHAFAAQGWRRSSWQLALALVSVLAGLAVLAAPVVALVTLTLVLVAYLAVHGVTELATAMRMPPSTGRTSVAVSGGIAIVLAGFLWVGFPATAAWAIGLLVGANLLVSGLSMMTVAVAARPIDDVSPAATKPRGA</sequence>